<evidence type="ECO:0000313" key="4">
    <source>
        <dbReference type="Proteomes" id="UP000287746"/>
    </source>
</evidence>
<evidence type="ECO:0000313" key="3">
    <source>
        <dbReference type="EMBL" id="RSY88019.1"/>
    </source>
</evidence>
<reference evidence="3 4" key="1">
    <citation type="submission" date="2018-07" db="EMBL/GenBank/DDBJ databases">
        <title>Genomic and Epidemiologic Investigation of an Indolent Hospital Outbreak.</title>
        <authorList>
            <person name="Johnson R.C."/>
            <person name="Deming C."/>
            <person name="Conlan S."/>
            <person name="Zellmer C.J."/>
            <person name="Michelin A.V."/>
            <person name="Lee-Lin S."/>
            <person name="Thomas P.J."/>
            <person name="Park M."/>
            <person name="Weingarten R.A."/>
            <person name="Less J."/>
            <person name="Dekker J.P."/>
            <person name="Frank K.M."/>
            <person name="Musser K.A."/>
            <person name="Mcquiston J.R."/>
            <person name="Henderson D.K."/>
            <person name="Lau A.F."/>
            <person name="Palmore T.N."/>
            <person name="Segre J.A."/>
        </authorList>
    </citation>
    <scope>NUCLEOTIDE SEQUENCE [LARGE SCALE GENOMIC DNA]</scope>
    <source>
        <strain evidence="3 4">SK-CDC1_0717</strain>
    </source>
</reference>
<dbReference type="RefSeq" id="WP_126003908.1">
    <property type="nucleotide sequence ID" value="NZ_QQYZ01000004.1"/>
</dbReference>
<comment type="caution">
    <text evidence="3">The sequence shown here is derived from an EMBL/GenBank/DDBJ whole genome shotgun (WGS) entry which is preliminary data.</text>
</comment>
<evidence type="ECO:0000256" key="1">
    <source>
        <dbReference type="SAM" id="MobiDB-lite"/>
    </source>
</evidence>
<feature type="signal peptide" evidence="2">
    <location>
        <begin position="1"/>
        <end position="17"/>
    </location>
</feature>
<feature type="chain" id="PRO_5019487126" evidence="2">
    <location>
        <begin position="18"/>
        <end position="78"/>
    </location>
</feature>
<dbReference type="Proteomes" id="UP000287746">
    <property type="component" value="Unassembled WGS sequence"/>
</dbReference>
<dbReference type="AlphaFoldDB" id="A0A430G682"/>
<accession>A0A430G682</accession>
<dbReference type="EMBL" id="QQYZ01000004">
    <property type="protein sequence ID" value="RSY88019.1"/>
    <property type="molecule type" value="Genomic_DNA"/>
</dbReference>
<sequence length="78" mass="7622">MRRFALLAVTASLTTLAAVPVVSSAAAPSPQTAPKPTPAPSPKPGGGGGHVKPFSGVSGADLAPTPTPTPTPVLKHPH</sequence>
<protein>
    <submittedName>
        <fullName evidence="3">Uncharacterized protein</fullName>
    </submittedName>
</protein>
<feature type="region of interest" description="Disordered" evidence="1">
    <location>
        <begin position="23"/>
        <end position="78"/>
    </location>
</feature>
<proteinExistence type="predicted"/>
<gene>
    <name evidence="3" type="ORF">DAH66_06025</name>
</gene>
<feature type="compositionally biased region" description="Pro residues" evidence="1">
    <location>
        <begin position="31"/>
        <end position="43"/>
    </location>
</feature>
<name>A0A430G682_9SPHN</name>
<evidence type="ECO:0000256" key="2">
    <source>
        <dbReference type="SAM" id="SignalP"/>
    </source>
</evidence>
<keyword evidence="2" id="KW-0732">Signal</keyword>
<organism evidence="3 4">
    <name type="scientific">Sphingomonas koreensis</name>
    <dbReference type="NCBI Taxonomy" id="93064"/>
    <lineage>
        <taxon>Bacteria</taxon>
        <taxon>Pseudomonadati</taxon>
        <taxon>Pseudomonadota</taxon>
        <taxon>Alphaproteobacteria</taxon>
        <taxon>Sphingomonadales</taxon>
        <taxon>Sphingomonadaceae</taxon>
        <taxon>Sphingomonas</taxon>
    </lineage>
</organism>